<comment type="caution">
    <text evidence="2">The sequence shown here is derived from an EMBL/GenBank/DDBJ whole genome shotgun (WGS) entry which is preliminary data.</text>
</comment>
<keyword evidence="1" id="KW-0472">Membrane</keyword>
<evidence type="ECO:0000313" key="3">
    <source>
        <dbReference type="Proteomes" id="UP001642540"/>
    </source>
</evidence>
<organism evidence="2 3">
    <name type="scientific">Orchesella dallaii</name>
    <dbReference type="NCBI Taxonomy" id="48710"/>
    <lineage>
        <taxon>Eukaryota</taxon>
        <taxon>Metazoa</taxon>
        <taxon>Ecdysozoa</taxon>
        <taxon>Arthropoda</taxon>
        <taxon>Hexapoda</taxon>
        <taxon>Collembola</taxon>
        <taxon>Entomobryomorpha</taxon>
        <taxon>Entomobryoidea</taxon>
        <taxon>Orchesellidae</taxon>
        <taxon>Orchesellinae</taxon>
        <taxon>Orchesella</taxon>
    </lineage>
</organism>
<keyword evidence="1" id="KW-0812">Transmembrane</keyword>
<feature type="transmembrane region" description="Helical" evidence="1">
    <location>
        <begin position="40"/>
        <end position="61"/>
    </location>
</feature>
<evidence type="ECO:0000256" key="1">
    <source>
        <dbReference type="SAM" id="Phobius"/>
    </source>
</evidence>
<dbReference type="Proteomes" id="UP001642540">
    <property type="component" value="Unassembled WGS sequence"/>
</dbReference>
<gene>
    <name evidence="2" type="ORF">ODALV1_LOCUS13806</name>
</gene>
<keyword evidence="3" id="KW-1185">Reference proteome</keyword>
<dbReference type="EMBL" id="CAXLJM020000043">
    <property type="protein sequence ID" value="CAL8109913.1"/>
    <property type="molecule type" value="Genomic_DNA"/>
</dbReference>
<reference evidence="2 3" key="1">
    <citation type="submission" date="2024-08" db="EMBL/GenBank/DDBJ databases">
        <authorList>
            <person name="Cucini C."/>
            <person name="Frati F."/>
        </authorList>
    </citation>
    <scope>NUCLEOTIDE SEQUENCE [LARGE SCALE GENOMIC DNA]</scope>
</reference>
<sequence length="136" mass="15429">MSGTGEDVDKISDYITTVETLSLLPPTSYSSTKSSNHRIVILYVVGVFLAIVLIIAMGYLLKLNYKSWLPKRKHLCDFRDCFRQSNGKKRKFFSRNSHKSNFTIPVVVVSDENGQCLDPECVDLEEAETKFAQTFP</sequence>
<keyword evidence="1" id="KW-1133">Transmembrane helix</keyword>
<accession>A0ABP1QTQ2</accession>
<evidence type="ECO:0000313" key="2">
    <source>
        <dbReference type="EMBL" id="CAL8109913.1"/>
    </source>
</evidence>
<protein>
    <submittedName>
        <fullName evidence="2">Uncharacterized protein</fullName>
    </submittedName>
</protein>
<proteinExistence type="predicted"/>
<name>A0ABP1QTQ2_9HEXA</name>